<dbReference type="Proteomes" id="UP000272464">
    <property type="component" value="Unassembled WGS sequence"/>
</dbReference>
<evidence type="ECO:0000259" key="13">
    <source>
        <dbReference type="PROSITE" id="PS51272"/>
    </source>
</evidence>
<keyword evidence="9" id="KW-0865">Zymogen</keyword>
<feature type="domain" description="SLH" evidence="13">
    <location>
        <begin position="1306"/>
        <end position="1369"/>
    </location>
</feature>
<evidence type="ECO:0000256" key="2">
    <source>
        <dbReference type="ARBA" id="ARBA00009388"/>
    </source>
</evidence>
<keyword evidence="3" id="KW-0645">Protease</keyword>
<dbReference type="CDD" id="cd09597">
    <property type="entry name" value="M4_TLP"/>
    <property type="match status" value="1"/>
</dbReference>
<keyword evidence="7" id="KW-0862">Zinc</keyword>
<dbReference type="PANTHER" id="PTHR33794:SF1">
    <property type="entry name" value="BACILLOLYSIN"/>
    <property type="match status" value="1"/>
</dbReference>
<keyword evidence="8" id="KW-0482">Metalloprotease</keyword>
<dbReference type="Pfam" id="PF02868">
    <property type="entry name" value="Peptidase_M4_C"/>
    <property type="match status" value="1"/>
</dbReference>
<proteinExistence type="inferred from homology"/>
<dbReference type="Pfam" id="PF01447">
    <property type="entry name" value="Peptidase_M4"/>
    <property type="match status" value="1"/>
</dbReference>
<organism evidence="14 15">
    <name type="scientific">Paenibacillus zeisoli</name>
    <dbReference type="NCBI Taxonomy" id="2496267"/>
    <lineage>
        <taxon>Bacteria</taxon>
        <taxon>Bacillati</taxon>
        <taxon>Bacillota</taxon>
        <taxon>Bacilli</taxon>
        <taxon>Bacillales</taxon>
        <taxon>Paenibacillaceae</taxon>
        <taxon>Paenibacillus</taxon>
    </lineage>
</organism>
<dbReference type="PRINTS" id="PR00730">
    <property type="entry name" value="THERMOLYSIN"/>
</dbReference>
<comment type="cofactor">
    <cofactor evidence="1">
        <name>Zn(2+)</name>
        <dbReference type="ChEBI" id="CHEBI:29105"/>
    </cofactor>
</comment>
<evidence type="ECO:0000256" key="8">
    <source>
        <dbReference type="ARBA" id="ARBA00023049"/>
    </source>
</evidence>
<dbReference type="Pfam" id="PF00395">
    <property type="entry name" value="SLH"/>
    <property type="match status" value="3"/>
</dbReference>
<name>A0A433XCH1_9BACL</name>
<feature type="region of interest" description="Disordered" evidence="11">
    <location>
        <begin position="38"/>
        <end position="62"/>
    </location>
</feature>
<feature type="compositionally biased region" description="Gly residues" evidence="11">
    <location>
        <begin position="938"/>
        <end position="1008"/>
    </location>
</feature>
<dbReference type="InterPro" id="IPR025711">
    <property type="entry name" value="PepSY"/>
</dbReference>
<feature type="region of interest" description="Disordered" evidence="11">
    <location>
        <begin position="935"/>
        <end position="1023"/>
    </location>
</feature>
<dbReference type="GO" id="GO:0046872">
    <property type="term" value="F:metal ion binding"/>
    <property type="evidence" value="ECO:0007669"/>
    <property type="project" value="UniProtKB-KW"/>
</dbReference>
<comment type="caution">
    <text evidence="14">The sequence shown here is derived from an EMBL/GenBank/DDBJ whole genome shotgun (WGS) entry which is preliminary data.</text>
</comment>
<evidence type="ECO:0000256" key="11">
    <source>
        <dbReference type="SAM" id="MobiDB-lite"/>
    </source>
</evidence>
<dbReference type="PROSITE" id="PS51272">
    <property type="entry name" value="SLH"/>
    <property type="match status" value="3"/>
</dbReference>
<dbReference type="InterPro" id="IPR050728">
    <property type="entry name" value="Zinc_Metalloprotease_M4"/>
</dbReference>
<evidence type="ECO:0000256" key="3">
    <source>
        <dbReference type="ARBA" id="ARBA00022670"/>
    </source>
</evidence>
<dbReference type="OrthoDB" id="291295at2"/>
<dbReference type="InterPro" id="IPR001119">
    <property type="entry name" value="SLH_dom"/>
</dbReference>
<feature type="active site" description="Proton donor" evidence="10">
    <location>
        <position position="510"/>
    </location>
</feature>
<feature type="compositionally biased region" description="Basic and acidic residues" evidence="11">
    <location>
        <begin position="47"/>
        <end position="59"/>
    </location>
</feature>
<dbReference type="Gene3D" id="3.10.450.40">
    <property type="match status" value="1"/>
</dbReference>
<dbReference type="Pfam" id="PF03413">
    <property type="entry name" value="PepSY"/>
    <property type="match status" value="1"/>
</dbReference>
<dbReference type="RefSeq" id="WP_127199209.1">
    <property type="nucleotide sequence ID" value="NZ_RZNX01000003.1"/>
</dbReference>
<evidence type="ECO:0000256" key="7">
    <source>
        <dbReference type="ARBA" id="ARBA00022833"/>
    </source>
</evidence>
<dbReference type="Pfam" id="PF07504">
    <property type="entry name" value="FTP"/>
    <property type="match status" value="1"/>
</dbReference>
<comment type="similarity">
    <text evidence="2">Belongs to the peptidase M4 family.</text>
</comment>
<evidence type="ECO:0000256" key="5">
    <source>
        <dbReference type="ARBA" id="ARBA00022729"/>
    </source>
</evidence>
<feature type="signal peptide" evidence="12">
    <location>
        <begin position="1"/>
        <end position="25"/>
    </location>
</feature>
<evidence type="ECO:0000256" key="9">
    <source>
        <dbReference type="ARBA" id="ARBA00023145"/>
    </source>
</evidence>
<evidence type="ECO:0000256" key="12">
    <source>
        <dbReference type="SAM" id="SignalP"/>
    </source>
</evidence>
<dbReference type="GO" id="GO:0004222">
    <property type="term" value="F:metalloendopeptidase activity"/>
    <property type="evidence" value="ECO:0007669"/>
    <property type="project" value="InterPro"/>
</dbReference>
<reference evidence="14 15" key="1">
    <citation type="submission" date="2018-12" db="EMBL/GenBank/DDBJ databases">
        <authorList>
            <person name="Sun L."/>
            <person name="Chen Z."/>
        </authorList>
    </citation>
    <scope>NUCLEOTIDE SEQUENCE [LARGE SCALE GENOMIC DNA]</scope>
    <source>
        <strain evidence="14 15">3-5-3</strain>
    </source>
</reference>
<evidence type="ECO:0000313" key="15">
    <source>
        <dbReference type="Proteomes" id="UP000272464"/>
    </source>
</evidence>
<evidence type="ECO:0000256" key="4">
    <source>
        <dbReference type="ARBA" id="ARBA00022723"/>
    </source>
</evidence>
<protein>
    <recommendedName>
        <fullName evidence="13">SLH domain-containing protein</fullName>
    </recommendedName>
</protein>
<keyword evidence="15" id="KW-1185">Reference proteome</keyword>
<accession>A0A433XCH1</accession>
<dbReference type="Gene3D" id="1.10.390.10">
    <property type="entry name" value="Neutral Protease Domain 2"/>
    <property type="match status" value="1"/>
</dbReference>
<dbReference type="SUPFAM" id="SSF55486">
    <property type="entry name" value="Metalloproteases ('zincins'), catalytic domain"/>
    <property type="match status" value="1"/>
</dbReference>
<feature type="chain" id="PRO_5038787234" description="SLH domain-containing protein" evidence="12">
    <location>
        <begin position="26"/>
        <end position="1432"/>
    </location>
</feature>
<gene>
    <name evidence="14" type="ORF">EJP77_10620</name>
</gene>
<dbReference type="GO" id="GO:0006508">
    <property type="term" value="P:proteolysis"/>
    <property type="evidence" value="ECO:0007669"/>
    <property type="project" value="UniProtKB-KW"/>
</dbReference>
<keyword evidence="5 12" id="KW-0732">Signal</keyword>
<dbReference type="InterPro" id="IPR023612">
    <property type="entry name" value="Peptidase_M4"/>
</dbReference>
<dbReference type="InterPro" id="IPR027268">
    <property type="entry name" value="Peptidase_M4/M1_CTD_sf"/>
</dbReference>
<evidence type="ECO:0000256" key="1">
    <source>
        <dbReference type="ARBA" id="ARBA00001947"/>
    </source>
</evidence>
<dbReference type="Gene3D" id="3.10.170.10">
    <property type="match status" value="1"/>
</dbReference>
<dbReference type="InterPro" id="IPR013856">
    <property type="entry name" value="Peptidase_M4_domain"/>
</dbReference>
<evidence type="ECO:0000313" key="14">
    <source>
        <dbReference type="EMBL" id="RUT31829.1"/>
    </source>
</evidence>
<sequence length="1432" mass="151321">MKSSKFTRMLMVMLSAVCISNGAWGIGTVQAATGDEQQIAAQSSTDEGQRSEDKSRFYKDITSPSLTSDSSVMNFLKDNKELTGLTNPQMDLKLIDKKQDDIDQTHFLYQQQVQGIPVYGKYMRVHLDENKQVEEVASRTEPETVVMPDNLTAAITSSQAVNILKQWIEDQEGTKISWSPVNVGTQVLNTSAPTAKLIIYPSDQEYRLAYEVNVTYLMPYPGKWTGYIDAENGSIIDEYSTSYQARSMNPSNMTTGVSTGFNGDTKSLNLYKDPTTNKYQMLDITKLMWQMYTDKDRGVFTYAYSGTDSAGAIYYTNIESSSTSFTDRQAVDAHFNAGKVYDYYYGKFGRNSIDAKGGSILSIVHIPDLWSTTNQGGAWDNAAWFGGYMLYGDGSGSARGGFDCLSCGLDVVAHEMTHGVTENTANLEYQNQSGALNESFSDLMGALIESNNDPADTKWWLIGEDLRLDHRALRNLKNPGDTTVLSPQPGQMSSYVYLPNDSTHDNGGVHTNSGIPNHAGYLMVANLESILGTTGAKEAVASMAYDVLTHYLVSNSNFVDAANGYESAAQNYVKAHSEYQYIRQQIIQAVTGAWNAVGIQTADTAAPAFNQGYPHTGTVTDVSAEVVLSVDEASKVYAKVQPAADPAPTIEELKQSASQTAAANQDITLTFGNLNPQTSYAVYLAAYDTTGNVSSVPAKVSFVTKQQVKPADTAAPVFAAGYPKAGVVTDNSLHLLVKTDENASVYALPVPAGQAKPTAEALQQLAPSAVSAGQEADIYFDKLSPDQDYIIYILAKDMAGNTQAAITEVPVHTAAQYSGEPVLTVLNPVIKEDLSNDGTLSATQSLYVDHGTFVQDMTGGVLLEGLPAGLGYEVMRSSDQLVLIHFTGKALSHTNANDTVVTVKVKPGFIIGVTTETKAGVFTLDFIDPVTVPADSTGGSGGTSGTGGDTSGGSTSGGTAGSGGGTSGGGTSGGSTPGGDTSGGTGGSGGGGGSYGGGGSSGGGGGGAPAAPADGSQAEGSFKDTASGFEYVPASDEVKSTQQGGQQEVTLDVTADTVSSAVGRMSSTDKVWLIRLGNEADSWKVTYPLNELRNAPSIPGAGIELSTSAGSFTLPLSVLKQSAVTAQAGSSAEGWRIEVTVKKADSVDNAIWSQAVSKLSAGNLLQPVEFEVALTNHVQKVKLQDFGREYAARTLRLSAGIPQNWTAVTLDANGELQFVPAVRVKENGYDAVQILTTHTSLYGIVAASKSFSDLNGHWSRSDVELLASKLLVKGVSASKFEPDRQITRAEFAALMVRALGLNLAQNQTSFTDVKADAWYAAPVESAYQAGLIRGTGANQFKPNAPVTRQEMAAMLGSAMNLLGRQAIDGGSGIEIFKDRGTVASWATSSVDAAVRAGLLQGSGGLFRPSAASTRAEASVVLKRLLVFGQLME</sequence>
<dbReference type="PANTHER" id="PTHR33794">
    <property type="entry name" value="BACILLOLYSIN"/>
    <property type="match status" value="1"/>
</dbReference>
<feature type="active site" evidence="10">
    <location>
        <position position="415"/>
    </location>
</feature>
<evidence type="ECO:0000256" key="6">
    <source>
        <dbReference type="ARBA" id="ARBA00022801"/>
    </source>
</evidence>
<keyword evidence="4" id="KW-0479">Metal-binding</keyword>
<dbReference type="InterPro" id="IPR011096">
    <property type="entry name" value="FTP_domain"/>
</dbReference>
<evidence type="ECO:0000256" key="10">
    <source>
        <dbReference type="PIRSR" id="PIRSR623612-1"/>
    </source>
</evidence>
<feature type="domain" description="SLH" evidence="13">
    <location>
        <begin position="1246"/>
        <end position="1305"/>
    </location>
</feature>
<dbReference type="InterPro" id="IPR001570">
    <property type="entry name" value="Peptidase_M4_C_domain"/>
</dbReference>
<feature type="domain" description="SLH" evidence="13">
    <location>
        <begin position="1373"/>
        <end position="1432"/>
    </location>
</feature>
<dbReference type="EMBL" id="RZNX01000003">
    <property type="protein sequence ID" value="RUT31829.1"/>
    <property type="molecule type" value="Genomic_DNA"/>
</dbReference>
<dbReference type="Gene3D" id="3.10.450.490">
    <property type="match status" value="1"/>
</dbReference>
<keyword evidence="6" id="KW-0378">Hydrolase</keyword>